<reference evidence="6 7" key="1">
    <citation type="submission" date="2014-07" db="EMBL/GenBank/DDBJ databases">
        <title>Tepidicaulis marinum gen. nov., sp. nov., a novel marine bacterium denitrifying nitrate to nitrous oxide strictly under microaerobic conditions.</title>
        <authorList>
            <person name="Takeuchi M."/>
            <person name="Yamagishi T."/>
            <person name="Kamagata Y."/>
            <person name="Oshima K."/>
            <person name="Hattori M."/>
            <person name="Katayama T."/>
            <person name="Hanada S."/>
            <person name="Tamaki H."/>
            <person name="Marumo K."/>
            <person name="Maeda H."/>
            <person name="Nedachi M."/>
            <person name="Iwasaki W."/>
            <person name="Suwa Y."/>
            <person name="Sakata S."/>
        </authorList>
    </citation>
    <scope>NUCLEOTIDE SEQUENCE [LARGE SCALE GENOMIC DNA]</scope>
    <source>
        <strain evidence="6 7">MA2</strain>
    </source>
</reference>
<dbReference type="GO" id="GO:0003885">
    <property type="term" value="F:D-arabinono-1,4-lactone oxidase activity"/>
    <property type="evidence" value="ECO:0007669"/>
    <property type="project" value="InterPro"/>
</dbReference>
<dbReference type="AlphaFoldDB" id="A0A081BBH5"/>
<accession>A0A081BBH5</accession>
<dbReference type="PIRSF" id="PIRSF000136">
    <property type="entry name" value="LGO_GLO"/>
    <property type="match status" value="1"/>
</dbReference>
<dbReference type="InterPro" id="IPR016169">
    <property type="entry name" value="FAD-bd_PCMH_sub2"/>
</dbReference>
<gene>
    <name evidence="6" type="ORF">M2A_1892</name>
</gene>
<evidence type="ECO:0000313" key="7">
    <source>
        <dbReference type="Proteomes" id="UP000028702"/>
    </source>
</evidence>
<keyword evidence="7" id="KW-1185">Reference proteome</keyword>
<keyword evidence="3" id="KW-0560">Oxidoreductase</keyword>
<evidence type="ECO:0000256" key="4">
    <source>
        <dbReference type="SAM" id="SignalP"/>
    </source>
</evidence>
<dbReference type="eggNOG" id="COG0277">
    <property type="taxonomic scope" value="Bacteria"/>
</dbReference>
<name>A0A081BBH5_9HYPH</name>
<evidence type="ECO:0000256" key="2">
    <source>
        <dbReference type="ARBA" id="ARBA00022827"/>
    </source>
</evidence>
<sequence>MDLTRRKILTLGASAAVSAAALAAGTPLKALAQSARRIKWQNWSGGQSCLPEARLAPGTAGELAALLKEAPRPIRPVGAGHSFTALVPTEGTVLSLDRLSGVLDADAENMTATFGAGTRLGNIGKALEEKGQALINMPDINKQTLAGSVSTSTHGTGAEFGSLSSYITQLELVTASGEVLTCSPSQNTEVFEAARVSLGALGVLTKITLQNRTPYKLTRRIWSLPFDQMMEEAESLAAQHRNFEFYYIPYSGMCLAITHDETDEDIRPRVSTDDDDAVMTLKALQEWLGWAPSLREYLIRSELEDLPEEVYVDTSWRIYPSERGVRFNEMEYHLPREKALDALKEVRRTIEENNIEVFFPIEFRFVKGDDLWLSPFTGRESCSIAVHRYHEEEYEPYFQAMEPIFRAHDGRPHWGKLHTLGADDFAALYPRWNDFLKVRRALDPEGIFLNDHLRHVFGEA</sequence>
<evidence type="ECO:0000313" key="6">
    <source>
        <dbReference type="EMBL" id="GAK45393.1"/>
    </source>
</evidence>
<feature type="chain" id="PRO_5001754944" evidence="4">
    <location>
        <begin position="24"/>
        <end position="460"/>
    </location>
</feature>
<keyword evidence="2" id="KW-0274">FAD</keyword>
<organism evidence="6 7">
    <name type="scientific">Tepidicaulis marinus</name>
    <dbReference type="NCBI Taxonomy" id="1333998"/>
    <lineage>
        <taxon>Bacteria</taxon>
        <taxon>Pseudomonadati</taxon>
        <taxon>Pseudomonadota</taxon>
        <taxon>Alphaproteobacteria</taxon>
        <taxon>Hyphomicrobiales</taxon>
        <taxon>Parvibaculaceae</taxon>
        <taxon>Tepidicaulis</taxon>
    </lineage>
</organism>
<dbReference type="InterPro" id="IPR036318">
    <property type="entry name" value="FAD-bd_PCMH-like_sf"/>
</dbReference>
<feature type="signal peptide" evidence="4">
    <location>
        <begin position="1"/>
        <end position="23"/>
    </location>
</feature>
<dbReference type="InterPro" id="IPR016166">
    <property type="entry name" value="FAD-bd_PCMH"/>
</dbReference>
<dbReference type="Gene3D" id="3.30.43.10">
    <property type="entry name" value="Uridine Diphospho-n-acetylenolpyruvylglucosamine Reductase, domain 2"/>
    <property type="match status" value="1"/>
</dbReference>
<dbReference type="Gene3D" id="3.30.70.2520">
    <property type="match status" value="1"/>
</dbReference>
<protein>
    <submittedName>
        <fullName evidence="6">FAD-linked oxidoreductase</fullName>
    </submittedName>
</protein>
<dbReference type="STRING" id="1333998.M2A_1892"/>
<keyword evidence="1" id="KW-0285">Flavoprotein</keyword>
<dbReference type="Pfam" id="PF01565">
    <property type="entry name" value="FAD_binding_4"/>
    <property type="match status" value="1"/>
</dbReference>
<dbReference type="InterPro" id="IPR006094">
    <property type="entry name" value="Oxid_FAD_bind_N"/>
</dbReference>
<dbReference type="InterPro" id="IPR016167">
    <property type="entry name" value="FAD-bd_PCMH_sub1"/>
</dbReference>
<feature type="domain" description="FAD-binding PCMH-type" evidence="5">
    <location>
        <begin position="47"/>
        <end position="214"/>
    </location>
</feature>
<dbReference type="EMBL" id="BBIO01000009">
    <property type="protein sequence ID" value="GAK45393.1"/>
    <property type="molecule type" value="Genomic_DNA"/>
</dbReference>
<dbReference type="Gene3D" id="1.10.45.10">
    <property type="entry name" value="Vanillyl-alcohol Oxidase, Chain A, domain 4"/>
    <property type="match status" value="1"/>
</dbReference>
<evidence type="ECO:0000256" key="3">
    <source>
        <dbReference type="ARBA" id="ARBA00023002"/>
    </source>
</evidence>
<dbReference type="PANTHER" id="PTHR43762:SF1">
    <property type="entry name" value="D-ARABINONO-1,4-LACTONE OXIDASE"/>
    <property type="match status" value="1"/>
</dbReference>
<dbReference type="PROSITE" id="PS51387">
    <property type="entry name" value="FAD_PCMH"/>
    <property type="match status" value="1"/>
</dbReference>
<evidence type="ECO:0000256" key="1">
    <source>
        <dbReference type="ARBA" id="ARBA00022630"/>
    </source>
</evidence>
<keyword evidence="4" id="KW-0732">Signal</keyword>
<dbReference type="InterPro" id="IPR007173">
    <property type="entry name" value="ALO_C"/>
</dbReference>
<dbReference type="PANTHER" id="PTHR43762">
    <property type="entry name" value="L-GULONOLACTONE OXIDASE"/>
    <property type="match status" value="1"/>
</dbReference>
<proteinExistence type="predicted"/>
<dbReference type="Pfam" id="PF04030">
    <property type="entry name" value="ALO"/>
    <property type="match status" value="1"/>
</dbReference>
<dbReference type="GO" id="GO:0071949">
    <property type="term" value="F:FAD binding"/>
    <property type="evidence" value="ECO:0007669"/>
    <property type="project" value="InterPro"/>
</dbReference>
<dbReference type="RefSeq" id="WP_045446370.1">
    <property type="nucleotide sequence ID" value="NZ_BBIO01000009.1"/>
</dbReference>
<dbReference type="InterPro" id="IPR016171">
    <property type="entry name" value="Vanillyl_alc_oxidase_C-sub2"/>
</dbReference>
<dbReference type="NCBIfam" id="TIGR01679">
    <property type="entry name" value="bact_FAD_ox"/>
    <property type="match status" value="1"/>
</dbReference>
<dbReference type="Proteomes" id="UP000028702">
    <property type="component" value="Unassembled WGS sequence"/>
</dbReference>
<dbReference type="GO" id="GO:0016020">
    <property type="term" value="C:membrane"/>
    <property type="evidence" value="ECO:0007669"/>
    <property type="project" value="InterPro"/>
</dbReference>
<comment type="caution">
    <text evidence="6">The sequence shown here is derived from an EMBL/GenBank/DDBJ whole genome shotgun (WGS) entry which is preliminary data.</text>
</comment>
<dbReference type="PROSITE" id="PS51318">
    <property type="entry name" value="TAT"/>
    <property type="match status" value="1"/>
</dbReference>
<dbReference type="InterPro" id="IPR006311">
    <property type="entry name" value="TAT_signal"/>
</dbReference>
<dbReference type="Gene3D" id="3.30.465.10">
    <property type="match status" value="1"/>
</dbReference>
<evidence type="ECO:0000259" key="5">
    <source>
        <dbReference type="PROSITE" id="PS51387"/>
    </source>
</evidence>
<dbReference type="SUPFAM" id="SSF56176">
    <property type="entry name" value="FAD-binding/transporter-associated domain-like"/>
    <property type="match status" value="1"/>
</dbReference>
<dbReference type="InterPro" id="IPR010031">
    <property type="entry name" value="FAD_lactone_oxidase-like"/>
</dbReference>